<dbReference type="AlphaFoldDB" id="A0A178MY80"/>
<dbReference type="RefSeq" id="WP_068497982.1">
    <property type="nucleotide sequence ID" value="NZ_LWQU01000104.1"/>
</dbReference>
<comment type="catalytic activity">
    <reaction evidence="1">
        <text>GDP-alpha-D-mannose + H2O = alpha-D-mannose 1-phosphate + GMP + 2 H(+)</text>
        <dbReference type="Rhea" id="RHEA:27978"/>
        <dbReference type="ChEBI" id="CHEBI:15377"/>
        <dbReference type="ChEBI" id="CHEBI:15378"/>
        <dbReference type="ChEBI" id="CHEBI:57527"/>
        <dbReference type="ChEBI" id="CHEBI:58115"/>
        <dbReference type="ChEBI" id="CHEBI:58409"/>
    </reaction>
</comment>
<gene>
    <name evidence="10" type="ORF">A6A05_00035</name>
</gene>
<evidence type="ECO:0000256" key="5">
    <source>
        <dbReference type="ARBA" id="ARBA00022801"/>
    </source>
</evidence>
<dbReference type="GO" id="GO:0006753">
    <property type="term" value="P:nucleoside phosphate metabolic process"/>
    <property type="evidence" value="ECO:0007669"/>
    <property type="project" value="TreeGrafter"/>
</dbReference>
<comment type="cofactor">
    <cofactor evidence="2">
        <name>Mg(2+)</name>
        <dbReference type="ChEBI" id="CHEBI:18420"/>
    </cofactor>
</comment>
<keyword evidence="11" id="KW-1185">Reference proteome</keyword>
<dbReference type="InterPro" id="IPR020476">
    <property type="entry name" value="Nudix_hydrolase"/>
</dbReference>
<evidence type="ECO:0000256" key="8">
    <source>
        <dbReference type="RuleBase" id="RU003476"/>
    </source>
</evidence>
<dbReference type="CDD" id="cd03424">
    <property type="entry name" value="NUDIX_ADPRase_Nudt5_UGPPase_Nudt14"/>
    <property type="match status" value="1"/>
</dbReference>
<reference evidence="10 11" key="1">
    <citation type="submission" date="2016-04" db="EMBL/GenBank/DDBJ databases">
        <title>Draft genome sequence of freshwater magnetotactic bacteria Magnetospirillum marisnigri SP-1 and Magnetospirillum moscoviense BB-1.</title>
        <authorList>
            <person name="Koziaeva V."/>
            <person name="Dziuba M.V."/>
            <person name="Ivanov T.M."/>
            <person name="Kuznetsov B."/>
            <person name="Grouzdev D.S."/>
        </authorList>
    </citation>
    <scope>NUCLEOTIDE SEQUENCE [LARGE SCALE GENOMIC DNA]</scope>
    <source>
        <strain evidence="10 11">BB-1</strain>
    </source>
</reference>
<evidence type="ECO:0000256" key="7">
    <source>
        <dbReference type="ARBA" id="ARBA00032272"/>
    </source>
</evidence>
<comment type="similarity">
    <text evidence="3">Belongs to the Nudix hydrolase family. NudK subfamily.</text>
</comment>
<evidence type="ECO:0000256" key="3">
    <source>
        <dbReference type="ARBA" id="ARBA00007275"/>
    </source>
</evidence>
<evidence type="ECO:0000313" key="10">
    <source>
        <dbReference type="EMBL" id="OAN54985.1"/>
    </source>
</evidence>
<dbReference type="GO" id="GO:0005829">
    <property type="term" value="C:cytosol"/>
    <property type="evidence" value="ECO:0007669"/>
    <property type="project" value="TreeGrafter"/>
</dbReference>
<feature type="domain" description="Nudix hydrolase" evidence="9">
    <location>
        <begin position="44"/>
        <end position="177"/>
    </location>
</feature>
<dbReference type="InterPro" id="IPR000086">
    <property type="entry name" value="NUDIX_hydrolase_dom"/>
</dbReference>
<evidence type="ECO:0000256" key="4">
    <source>
        <dbReference type="ARBA" id="ARBA00016377"/>
    </source>
</evidence>
<dbReference type="InterPro" id="IPR020084">
    <property type="entry name" value="NUDIX_hydrolase_CS"/>
</dbReference>
<dbReference type="Proteomes" id="UP000078543">
    <property type="component" value="Unassembled WGS sequence"/>
</dbReference>
<accession>A0A178MY80</accession>
<evidence type="ECO:0000256" key="1">
    <source>
        <dbReference type="ARBA" id="ARBA00000847"/>
    </source>
</evidence>
<dbReference type="GO" id="GO:0016462">
    <property type="term" value="F:pyrophosphatase activity"/>
    <property type="evidence" value="ECO:0007669"/>
    <property type="project" value="UniProtKB-ARBA"/>
</dbReference>
<dbReference type="Gene3D" id="3.90.79.10">
    <property type="entry name" value="Nucleoside Triphosphate Pyrophosphohydrolase"/>
    <property type="match status" value="1"/>
</dbReference>
<evidence type="ECO:0000256" key="2">
    <source>
        <dbReference type="ARBA" id="ARBA00001946"/>
    </source>
</evidence>
<evidence type="ECO:0000313" key="11">
    <source>
        <dbReference type="Proteomes" id="UP000078543"/>
    </source>
</evidence>
<dbReference type="PANTHER" id="PTHR11839">
    <property type="entry name" value="UDP/ADP-SUGAR PYROPHOSPHATASE"/>
    <property type="match status" value="1"/>
</dbReference>
<dbReference type="PROSITE" id="PS00893">
    <property type="entry name" value="NUDIX_BOX"/>
    <property type="match status" value="1"/>
</dbReference>
<dbReference type="PRINTS" id="PR00502">
    <property type="entry name" value="NUDIXFAMILY"/>
</dbReference>
<proteinExistence type="inferred from homology"/>
<dbReference type="OrthoDB" id="177518at2"/>
<dbReference type="GO" id="GO:0019693">
    <property type="term" value="P:ribose phosphate metabolic process"/>
    <property type="evidence" value="ECO:0007669"/>
    <property type="project" value="TreeGrafter"/>
</dbReference>
<name>A0A178MY80_9PROT</name>
<comment type="caution">
    <text evidence="10">The sequence shown here is derived from an EMBL/GenBank/DDBJ whole genome shotgun (WGS) entry which is preliminary data.</text>
</comment>
<evidence type="ECO:0000256" key="6">
    <source>
        <dbReference type="ARBA" id="ARBA00032162"/>
    </source>
</evidence>
<dbReference type="SUPFAM" id="SSF55811">
    <property type="entry name" value="Nudix"/>
    <property type="match status" value="1"/>
</dbReference>
<sequence length="186" mass="20267">MAPPVRLLGRRPACENRVWRVDFDHIAADGVEVPNYLTMVPKGLRPDGIGGVSVLPVTADGFVLLRNYRHAVDAWLWELPRGFVDAGESAESAARRELEEEAGLTCDPADLVPLGFFYPEASTIRAKGALFAATRCRPAATPRDSEPGLGQPVTVSHDELARMLNDGEIEDASTAIACHRYFSVRP</sequence>
<dbReference type="EMBL" id="LWQU01000104">
    <property type="protein sequence ID" value="OAN54985.1"/>
    <property type="molecule type" value="Genomic_DNA"/>
</dbReference>
<dbReference type="STRING" id="1437059.A6A05_00035"/>
<protein>
    <recommendedName>
        <fullName evidence="4">GDP-mannose pyrophosphatase</fullName>
    </recommendedName>
    <alternativeName>
        <fullName evidence="6">GDP-mannose hydrolase</fullName>
    </alternativeName>
    <alternativeName>
        <fullName evidence="7">GDPMK</fullName>
    </alternativeName>
</protein>
<dbReference type="InterPro" id="IPR015797">
    <property type="entry name" value="NUDIX_hydrolase-like_dom_sf"/>
</dbReference>
<organism evidence="10 11">
    <name type="scientific">Magnetospirillum moscoviense</name>
    <dbReference type="NCBI Taxonomy" id="1437059"/>
    <lineage>
        <taxon>Bacteria</taxon>
        <taxon>Pseudomonadati</taxon>
        <taxon>Pseudomonadota</taxon>
        <taxon>Alphaproteobacteria</taxon>
        <taxon>Rhodospirillales</taxon>
        <taxon>Rhodospirillaceae</taxon>
        <taxon>Magnetospirillum</taxon>
    </lineage>
</organism>
<keyword evidence="5 8" id="KW-0378">Hydrolase</keyword>
<dbReference type="PANTHER" id="PTHR11839:SF18">
    <property type="entry name" value="NUDIX HYDROLASE DOMAIN-CONTAINING PROTEIN"/>
    <property type="match status" value="1"/>
</dbReference>
<dbReference type="PROSITE" id="PS51462">
    <property type="entry name" value="NUDIX"/>
    <property type="match status" value="1"/>
</dbReference>
<evidence type="ECO:0000259" key="9">
    <source>
        <dbReference type="PROSITE" id="PS51462"/>
    </source>
</evidence>
<dbReference type="Pfam" id="PF00293">
    <property type="entry name" value="NUDIX"/>
    <property type="match status" value="1"/>
</dbReference>